<dbReference type="EnsemblProtists" id="EKX51617">
    <property type="protein sequence ID" value="EKX51617"/>
    <property type="gene ID" value="GUITHDRAFT_134511"/>
</dbReference>
<organism evidence="3">
    <name type="scientific">Guillardia theta (strain CCMP2712)</name>
    <name type="common">Cryptophyte</name>
    <dbReference type="NCBI Taxonomy" id="905079"/>
    <lineage>
        <taxon>Eukaryota</taxon>
        <taxon>Cryptophyceae</taxon>
        <taxon>Pyrenomonadales</taxon>
        <taxon>Geminigeraceae</taxon>
        <taxon>Guillardia</taxon>
    </lineage>
</organism>
<reference evidence="3 5" key="1">
    <citation type="journal article" date="2012" name="Nature">
        <title>Algal genomes reveal evolutionary mosaicism and the fate of nucleomorphs.</title>
        <authorList>
            <consortium name="DOE Joint Genome Institute"/>
            <person name="Curtis B.A."/>
            <person name="Tanifuji G."/>
            <person name="Burki F."/>
            <person name="Gruber A."/>
            <person name="Irimia M."/>
            <person name="Maruyama S."/>
            <person name="Arias M.C."/>
            <person name="Ball S.G."/>
            <person name="Gile G.H."/>
            <person name="Hirakawa Y."/>
            <person name="Hopkins J.F."/>
            <person name="Kuo A."/>
            <person name="Rensing S.A."/>
            <person name="Schmutz J."/>
            <person name="Symeonidi A."/>
            <person name="Elias M."/>
            <person name="Eveleigh R.J."/>
            <person name="Herman E.K."/>
            <person name="Klute M.J."/>
            <person name="Nakayama T."/>
            <person name="Obornik M."/>
            <person name="Reyes-Prieto A."/>
            <person name="Armbrust E.V."/>
            <person name="Aves S.J."/>
            <person name="Beiko R.G."/>
            <person name="Coutinho P."/>
            <person name="Dacks J.B."/>
            <person name="Durnford D.G."/>
            <person name="Fast N.M."/>
            <person name="Green B.R."/>
            <person name="Grisdale C.J."/>
            <person name="Hempel F."/>
            <person name="Henrissat B."/>
            <person name="Hoppner M.P."/>
            <person name="Ishida K."/>
            <person name="Kim E."/>
            <person name="Koreny L."/>
            <person name="Kroth P.G."/>
            <person name="Liu Y."/>
            <person name="Malik S.B."/>
            <person name="Maier U.G."/>
            <person name="McRose D."/>
            <person name="Mock T."/>
            <person name="Neilson J.A."/>
            <person name="Onodera N.T."/>
            <person name="Poole A.M."/>
            <person name="Pritham E.J."/>
            <person name="Richards T.A."/>
            <person name="Rocap G."/>
            <person name="Roy S.W."/>
            <person name="Sarai C."/>
            <person name="Schaack S."/>
            <person name="Shirato S."/>
            <person name="Slamovits C.H."/>
            <person name="Spencer D.F."/>
            <person name="Suzuki S."/>
            <person name="Worden A.Z."/>
            <person name="Zauner S."/>
            <person name="Barry K."/>
            <person name="Bell C."/>
            <person name="Bharti A.K."/>
            <person name="Crow J.A."/>
            <person name="Grimwood J."/>
            <person name="Kramer R."/>
            <person name="Lindquist E."/>
            <person name="Lucas S."/>
            <person name="Salamov A."/>
            <person name="McFadden G.I."/>
            <person name="Lane C.E."/>
            <person name="Keeling P.J."/>
            <person name="Gray M.W."/>
            <person name="Grigoriev I.V."/>
            <person name="Archibald J.M."/>
        </authorList>
    </citation>
    <scope>NUCLEOTIDE SEQUENCE</scope>
    <source>
        <strain evidence="3 5">CCMP2712</strain>
    </source>
</reference>
<reference evidence="4" key="3">
    <citation type="submission" date="2016-03" db="UniProtKB">
        <authorList>
            <consortium name="EnsemblProtists"/>
        </authorList>
    </citation>
    <scope>IDENTIFICATION</scope>
</reference>
<evidence type="ECO:0008006" key="6">
    <source>
        <dbReference type="Google" id="ProtNLM"/>
    </source>
</evidence>
<dbReference type="EMBL" id="JH992975">
    <property type="protein sequence ID" value="EKX51617.1"/>
    <property type="molecule type" value="Genomic_DNA"/>
</dbReference>
<gene>
    <name evidence="3" type="ORF">GUITHDRAFT_134511</name>
</gene>
<dbReference type="AlphaFoldDB" id="L1JT52"/>
<accession>L1JT52</accession>
<dbReference type="RefSeq" id="XP_005838597.1">
    <property type="nucleotide sequence ID" value="XM_005838540.1"/>
</dbReference>
<evidence type="ECO:0000313" key="3">
    <source>
        <dbReference type="EMBL" id="EKX51617.1"/>
    </source>
</evidence>
<feature type="chain" id="PRO_5008771750" description="Right handed beta helix domain-containing protein" evidence="2">
    <location>
        <begin position="25"/>
        <end position="424"/>
    </location>
</feature>
<name>L1JT52_GUITC</name>
<reference evidence="5" key="2">
    <citation type="submission" date="2012-11" db="EMBL/GenBank/DDBJ databases">
        <authorList>
            <person name="Kuo A."/>
            <person name="Curtis B.A."/>
            <person name="Tanifuji G."/>
            <person name="Burki F."/>
            <person name="Gruber A."/>
            <person name="Irimia M."/>
            <person name="Maruyama S."/>
            <person name="Arias M.C."/>
            <person name="Ball S.G."/>
            <person name="Gile G.H."/>
            <person name="Hirakawa Y."/>
            <person name="Hopkins J.F."/>
            <person name="Rensing S.A."/>
            <person name="Schmutz J."/>
            <person name="Symeonidi A."/>
            <person name="Elias M."/>
            <person name="Eveleigh R.J."/>
            <person name="Herman E.K."/>
            <person name="Klute M.J."/>
            <person name="Nakayama T."/>
            <person name="Obornik M."/>
            <person name="Reyes-Prieto A."/>
            <person name="Armbrust E.V."/>
            <person name="Aves S.J."/>
            <person name="Beiko R.G."/>
            <person name="Coutinho P."/>
            <person name="Dacks J.B."/>
            <person name="Durnford D.G."/>
            <person name="Fast N.M."/>
            <person name="Green B.R."/>
            <person name="Grisdale C."/>
            <person name="Hempe F."/>
            <person name="Henrissat B."/>
            <person name="Hoppner M.P."/>
            <person name="Ishida K.-I."/>
            <person name="Kim E."/>
            <person name="Koreny L."/>
            <person name="Kroth P.G."/>
            <person name="Liu Y."/>
            <person name="Malik S.-B."/>
            <person name="Maier U.G."/>
            <person name="McRose D."/>
            <person name="Mock T."/>
            <person name="Neilson J.A."/>
            <person name="Onodera N.T."/>
            <person name="Poole A.M."/>
            <person name="Pritham E.J."/>
            <person name="Richards T.A."/>
            <person name="Rocap G."/>
            <person name="Roy S.W."/>
            <person name="Sarai C."/>
            <person name="Schaack S."/>
            <person name="Shirato S."/>
            <person name="Slamovits C.H."/>
            <person name="Spencer D.F."/>
            <person name="Suzuki S."/>
            <person name="Worden A.Z."/>
            <person name="Zauner S."/>
            <person name="Barry K."/>
            <person name="Bell C."/>
            <person name="Bharti A.K."/>
            <person name="Crow J.A."/>
            <person name="Grimwood J."/>
            <person name="Kramer R."/>
            <person name="Lindquist E."/>
            <person name="Lucas S."/>
            <person name="Salamov A."/>
            <person name="McFadden G.I."/>
            <person name="Lane C.E."/>
            <person name="Keeling P.J."/>
            <person name="Gray M.W."/>
            <person name="Grigoriev I.V."/>
            <person name="Archibald J.M."/>
        </authorList>
    </citation>
    <scope>NUCLEOTIDE SEQUENCE</scope>
    <source>
        <strain evidence="5">CCMP2712</strain>
    </source>
</reference>
<keyword evidence="2" id="KW-0732">Signal</keyword>
<dbReference type="Proteomes" id="UP000011087">
    <property type="component" value="Unassembled WGS sequence"/>
</dbReference>
<dbReference type="KEGG" id="gtt:GUITHDRAFT_134511"/>
<dbReference type="GeneID" id="17308301"/>
<feature type="region of interest" description="Disordered" evidence="1">
    <location>
        <begin position="124"/>
        <end position="159"/>
    </location>
</feature>
<evidence type="ECO:0000256" key="2">
    <source>
        <dbReference type="SAM" id="SignalP"/>
    </source>
</evidence>
<evidence type="ECO:0000313" key="4">
    <source>
        <dbReference type="EnsemblProtists" id="EKX51617"/>
    </source>
</evidence>
<evidence type="ECO:0000313" key="5">
    <source>
        <dbReference type="Proteomes" id="UP000011087"/>
    </source>
</evidence>
<sequence>MANSALRSILCFLLCSLLAPRTLNEAVGMEKPLSFPRHEGDAAAKLLGRVMKASREQVRLVLEPGMHTLRESKGADNEPLTLSVVKHDMDYDVFKEHCKRSFPDNQTREEDMGPHDLFDILDSTPTANHPAFSASPPGSQMVQPDLAGSNDGSDEAGNPLRYLPGILSPSCCLPPTSRLLLRGNSSHDQKPQVEGSWKLLNSSRGVLEQVHFSNQHGSIFEVLSGPWEFRSCRLAAAGPWLVGPVCIFGRCEALINVSDCRFGRLETGRKRDVAHHGVAASGKTVCRVKNSCMEEFRMSDVSATDESSVSLSNSVLQYSNFAVSLASQARVKLESCELRDHNYSAFICPGPPQSPLFAFASPFSFLPLDLRGSRVQTSTPDAFWPSAPSFHPLSIPLATALSPRLEERLDPWQGLASPLPARRD</sequence>
<feature type="signal peptide" evidence="2">
    <location>
        <begin position="1"/>
        <end position="24"/>
    </location>
</feature>
<evidence type="ECO:0000256" key="1">
    <source>
        <dbReference type="SAM" id="MobiDB-lite"/>
    </source>
</evidence>
<dbReference type="PaxDb" id="55529-EKX51617"/>
<dbReference type="HOGENOM" id="CLU_648037_0_0_1"/>
<proteinExistence type="predicted"/>
<protein>
    <recommendedName>
        <fullName evidence="6">Right handed beta helix domain-containing protein</fullName>
    </recommendedName>
</protein>
<keyword evidence="5" id="KW-1185">Reference proteome</keyword>